<keyword evidence="2" id="KW-1185">Reference proteome</keyword>
<evidence type="ECO:0000313" key="2">
    <source>
        <dbReference type="Proteomes" id="UP000659767"/>
    </source>
</evidence>
<dbReference type="EMBL" id="BMSZ01000026">
    <property type="protein sequence ID" value="GGS80096.1"/>
    <property type="molecule type" value="Genomic_DNA"/>
</dbReference>
<accession>A0ABQ2TQH8</accession>
<dbReference type="Proteomes" id="UP000659767">
    <property type="component" value="Unassembled WGS sequence"/>
</dbReference>
<protein>
    <submittedName>
        <fullName evidence="1">Uncharacterized protein</fullName>
    </submittedName>
</protein>
<evidence type="ECO:0000313" key="1">
    <source>
        <dbReference type="EMBL" id="GGS80096.1"/>
    </source>
</evidence>
<gene>
    <name evidence="1" type="ORF">GCM10010253_63530</name>
</gene>
<sequence>MQGAFEQGAAAIIGVTRNPRLLSADRPRMDLWVYRNRHRGVDPHADRV</sequence>
<organism evidence="1 2">
    <name type="scientific">Streptomyces badius</name>
    <dbReference type="NCBI Taxonomy" id="1941"/>
    <lineage>
        <taxon>Bacteria</taxon>
        <taxon>Bacillati</taxon>
        <taxon>Actinomycetota</taxon>
        <taxon>Actinomycetes</taxon>
        <taxon>Kitasatosporales</taxon>
        <taxon>Streptomycetaceae</taxon>
        <taxon>Streptomyces</taxon>
    </lineage>
</organism>
<proteinExistence type="predicted"/>
<reference evidence="2" key="1">
    <citation type="journal article" date="2019" name="Int. J. Syst. Evol. Microbiol.">
        <title>The Global Catalogue of Microorganisms (GCM) 10K type strain sequencing project: providing services to taxonomists for standard genome sequencing and annotation.</title>
        <authorList>
            <consortium name="The Broad Institute Genomics Platform"/>
            <consortium name="The Broad Institute Genome Sequencing Center for Infectious Disease"/>
            <person name="Wu L."/>
            <person name="Ma J."/>
        </authorList>
    </citation>
    <scope>NUCLEOTIDE SEQUENCE [LARGE SCALE GENOMIC DNA]</scope>
    <source>
        <strain evidence="2">JCM 4350</strain>
    </source>
</reference>
<comment type="caution">
    <text evidence="1">The sequence shown here is derived from an EMBL/GenBank/DDBJ whole genome shotgun (WGS) entry which is preliminary data.</text>
</comment>
<name>A0ABQ2TQH8_STRBA</name>